<name>A0A839QLD5_9MICC</name>
<protein>
    <recommendedName>
        <fullName evidence="3">PAC2 family protein</fullName>
    </recommendedName>
</protein>
<evidence type="ECO:0000313" key="1">
    <source>
        <dbReference type="EMBL" id="MBB2996667.1"/>
    </source>
</evidence>
<dbReference type="InterPro" id="IPR038389">
    <property type="entry name" value="PSMG2_sf"/>
</dbReference>
<sequence>MLDPQSLIRFDVENPDDPTLQGLDMIIALSGHADAGHALRQVRHELLDALSPRLIATFDADQLVDYREHRPQVSFLGDHFAAYQAPRIELYRLTDGLERDFLFLTGPEPDLQWDRFSAAVLLLADALNVRLGASFSAVPMPVPHTRPLGVTVHGNRPDLIEGISTWKPTAEVPASVIQLIELRLIEAGRDAVGYSIHVPHYLAEAEYPQAAVAALEYLGAALELGLPTDSLRESGRRIEAEVSEQVASNPEIKRMVAAFEQRFDEQLPDEGRRSLLLDALDGVPDGEEIALAAEAFLFGLDPKVIPPAVNPPPGTPPVTNQ</sequence>
<dbReference type="EMBL" id="JACHVS010000002">
    <property type="protein sequence ID" value="MBB2996667.1"/>
    <property type="molecule type" value="Genomic_DNA"/>
</dbReference>
<evidence type="ECO:0008006" key="3">
    <source>
        <dbReference type="Google" id="ProtNLM"/>
    </source>
</evidence>
<dbReference type="Gene3D" id="1.10.287.100">
    <property type="match status" value="1"/>
</dbReference>
<dbReference type="AlphaFoldDB" id="A0A839QLD5"/>
<gene>
    <name evidence="1" type="ORF">E9229_002914</name>
</gene>
<dbReference type="SUPFAM" id="SSF159659">
    <property type="entry name" value="Cgl1923-like"/>
    <property type="match status" value="1"/>
</dbReference>
<accession>A0A839QLD5</accession>
<evidence type="ECO:0000313" key="2">
    <source>
        <dbReference type="Proteomes" id="UP000523000"/>
    </source>
</evidence>
<dbReference type="RefSeq" id="WP_183512226.1">
    <property type="nucleotide sequence ID" value="NZ_BAABGK010000033.1"/>
</dbReference>
<dbReference type="InterPro" id="IPR019151">
    <property type="entry name" value="Proteasome_assmbl_chaperone_2"/>
</dbReference>
<keyword evidence="2" id="KW-1185">Reference proteome</keyword>
<dbReference type="InterPro" id="IPR008492">
    <property type="entry name" value="Rv2714-like"/>
</dbReference>
<proteinExistence type="predicted"/>
<reference evidence="1 2" key="1">
    <citation type="submission" date="2020-08" db="EMBL/GenBank/DDBJ databases">
        <title>Sequencing the genomes of 1000 actinobacteria strains.</title>
        <authorList>
            <person name="Klenk H.-P."/>
        </authorList>
    </citation>
    <scope>NUCLEOTIDE SEQUENCE [LARGE SCALE GENOMIC DNA]</scope>
    <source>
        <strain evidence="1 2">DSM 22826</strain>
    </source>
</reference>
<dbReference type="Gene3D" id="3.40.50.10900">
    <property type="entry name" value="PAC-like subunit"/>
    <property type="match status" value="1"/>
</dbReference>
<dbReference type="Pfam" id="PF09754">
    <property type="entry name" value="PAC2"/>
    <property type="match status" value="1"/>
</dbReference>
<organism evidence="1 2">
    <name type="scientific">Paeniglutamicibacter cryotolerans</name>
    <dbReference type="NCBI Taxonomy" id="670079"/>
    <lineage>
        <taxon>Bacteria</taxon>
        <taxon>Bacillati</taxon>
        <taxon>Actinomycetota</taxon>
        <taxon>Actinomycetes</taxon>
        <taxon>Micrococcales</taxon>
        <taxon>Micrococcaceae</taxon>
        <taxon>Paeniglutamicibacter</taxon>
    </lineage>
</organism>
<dbReference type="Proteomes" id="UP000523000">
    <property type="component" value="Unassembled WGS sequence"/>
</dbReference>
<dbReference type="PIRSF" id="PIRSF028754">
    <property type="entry name" value="UCP028754"/>
    <property type="match status" value="1"/>
</dbReference>
<comment type="caution">
    <text evidence="1">The sequence shown here is derived from an EMBL/GenBank/DDBJ whole genome shotgun (WGS) entry which is preliminary data.</text>
</comment>